<keyword evidence="3" id="KW-1185">Reference proteome</keyword>
<evidence type="ECO:0000313" key="2">
    <source>
        <dbReference type="EMBL" id="KAK7403352.1"/>
    </source>
</evidence>
<feature type="domain" description="Heterokaryon incompatibility" evidence="1">
    <location>
        <begin position="156"/>
        <end position="308"/>
    </location>
</feature>
<name>A0ABR1GNK8_9HYPO</name>
<sequence length="455" mass="51248">MLLDCIGQTKPSWLSEPEQQHRSFRIQPRDRWLFQSNLPLTSSAGSGTIQLLEAGKHVESLLLYRQISDTEKLAVSSRNQFEKILFGESLGIAESSDSNTTFDRASIWLHNCLDNHTSCRPKYASFMPSRILQLYQTPQDMVSLIESSALIAPAPYVALSYCWGPDTAGVLKTVKSNKASHLQGIPVKSLPKTIQDAVTVCRKLNVRYLWVDALCILQDDIDDWNKEAAQMAVIYANSHFTLVAREPKSCKQGFLGSQRFGSPDWQRALAVTVPESLGGSNGQILVRDGHLESYALKSLDSRAWCLQESALTKRRLVFDDCELSWQCMEKAMCECGHLDEDVDGDSSYLKTTRDSIQKPEGDTMYFQLHREWMDLVEQYSQRSLTKSGDKLVAISGLAKLFQENLTRTAHLSADTHIIALFREELVRPDMVMGVIRRSYHVSALGNGGEQLDRYQ</sequence>
<evidence type="ECO:0000313" key="3">
    <source>
        <dbReference type="Proteomes" id="UP001498476"/>
    </source>
</evidence>
<gene>
    <name evidence="2" type="ORF">QQX98_010873</name>
</gene>
<comment type="caution">
    <text evidence="2">The sequence shown here is derived from an EMBL/GenBank/DDBJ whole genome shotgun (WGS) entry which is preliminary data.</text>
</comment>
<organism evidence="2 3">
    <name type="scientific">Neonectria punicea</name>
    <dbReference type="NCBI Taxonomy" id="979145"/>
    <lineage>
        <taxon>Eukaryota</taxon>
        <taxon>Fungi</taxon>
        <taxon>Dikarya</taxon>
        <taxon>Ascomycota</taxon>
        <taxon>Pezizomycotina</taxon>
        <taxon>Sordariomycetes</taxon>
        <taxon>Hypocreomycetidae</taxon>
        <taxon>Hypocreales</taxon>
        <taxon>Nectriaceae</taxon>
        <taxon>Neonectria</taxon>
    </lineage>
</organism>
<reference evidence="2 3" key="1">
    <citation type="journal article" date="2025" name="Microbiol. Resour. Announc.">
        <title>Draft genome sequences for Neonectria magnoliae and Neonectria punicea, canker pathogens of Liriodendron tulipifera and Acer saccharum in West Virginia.</title>
        <authorList>
            <person name="Petronek H.M."/>
            <person name="Kasson M.T."/>
            <person name="Metheny A.M."/>
            <person name="Stauder C.M."/>
            <person name="Lovett B."/>
            <person name="Lynch S.C."/>
            <person name="Garnas J.R."/>
            <person name="Kasson L.R."/>
            <person name="Stajich J.E."/>
        </authorList>
    </citation>
    <scope>NUCLEOTIDE SEQUENCE [LARGE SCALE GENOMIC DNA]</scope>
    <source>
        <strain evidence="2 3">NRRL 64653</strain>
    </source>
</reference>
<proteinExistence type="predicted"/>
<dbReference type="PANTHER" id="PTHR33112">
    <property type="entry name" value="DOMAIN PROTEIN, PUTATIVE-RELATED"/>
    <property type="match status" value="1"/>
</dbReference>
<protein>
    <recommendedName>
        <fullName evidence="1">Heterokaryon incompatibility domain-containing protein</fullName>
    </recommendedName>
</protein>
<accession>A0ABR1GNK8</accession>
<dbReference type="PANTHER" id="PTHR33112:SF16">
    <property type="entry name" value="HETEROKARYON INCOMPATIBILITY DOMAIN-CONTAINING PROTEIN"/>
    <property type="match status" value="1"/>
</dbReference>
<dbReference type="Proteomes" id="UP001498476">
    <property type="component" value="Unassembled WGS sequence"/>
</dbReference>
<evidence type="ECO:0000259" key="1">
    <source>
        <dbReference type="Pfam" id="PF06985"/>
    </source>
</evidence>
<dbReference type="InterPro" id="IPR010730">
    <property type="entry name" value="HET"/>
</dbReference>
<dbReference type="EMBL" id="JAZAVJ010000250">
    <property type="protein sequence ID" value="KAK7403352.1"/>
    <property type="molecule type" value="Genomic_DNA"/>
</dbReference>
<dbReference type="Pfam" id="PF06985">
    <property type="entry name" value="HET"/>
    <property type="match status" value="1"/>
</dbReference>